<organism evidence="1 2">
    <name type="scientific">Guinea pig adenovirus 1</name>
    <dbReference type="NCBI Taxonomy" id="2847100"/>
    <lineage>
        <taxon>Viruses</taxon>
        <taxon>Varidnaviria</taxon>
        <taxon>Bamfordvirae</taxon>
        <taxon>Preplasmiviricota</taxon>
        <taxon>Polisuviricotina</taxon>
        <taxon>Pharingeaviricetes</taxon>
        <taxon>Rowavirales</taxon>
        <taxon>Adenoviridae</taxon>
        <taxon>Mastadenovirus</taxon>
        <taxon>Mastadenovirus caviae</taxon>
        <taxon>Guinea pig mastadenovirus A</taxon>
    </lineage>
</organism>
<protein>
    <submittedName>
        <fullName evidence="1">E1B large</fullName>
    </submittedName>
</protein>
<name>A0AC61LZW8_9ADEN</name>
<dbReference type="EMBL" id="MN986925">
    <property type="protein sequence ID" value="QIZ64146.1"/>
    <property type="molecule type" value="Genomic_DNA"/>
</dbReference>
<accession>A0AC61LZW8</accession>
<sequence>MSDPAVPPASEPRQQGGASAGGILGQFRFGGRFAPAAPVAAVVDGDRASGEDAEAGQQSGDGRRGGGGGGGGDGGGDAEERGAGASRSAVGSVDHAAAGGVLVAAGGRGCRPLPAPVPVRPQPVAAVPVLVAAEPGAGAGGGVVGGGVQVGVAAGGYDAAVSVVCMVPMGLGDVMIVQDGGEEQVREQNYIAAMAHGMMVGLHQQAQGAGEEPSLEGVLRSLQQQMEARAGGQQQRRGGGSDDQQAATARGASVSFESLLLRQERQGSGAVLLESYSFENIAAYVMGPQDDWEQCIARHAKLWLDPRTVYRVTAPVHINSVCYVVGNGARVIVECEHNAVFNVAGRRRPVSIYSMWAVTFQNVVFECAARRRVILCKCSTDVNFHGCNFINFPGVCLDVREGGRIRGCYFLGCRVGIRSFSAPRVTVRSCTFEKCLVGVMAKFKIKLVHNAAVDTYCFCLLRGAAVVKNNTVMSPTRITDQNNISVVTCASGQVVPLTAVHVVGNPRTRWPLFVQNTFSCCRVYLGNRRGSVSFTGCAMHFCALIMEREVMPKVSLAGVFDQSLSAVRVVSRETGGTVARQCECGHVHVLQIPLVCGVTEELRVNHRVISCDTIDHSSSGED</sequence>
<proteinExistence type="predicted"/>
<reference evidence="1" key="1">
    <citation type="submission" date="2020-01" db="EMBL/GenBank/DDBJ databases">
        <title>Genomic and phylogenetic analysis of two Guinea pig adenovirus strains recovered from archival lung tissue.</title>
        <authorList>
            <person name="Hofmann-Sieber H."/>
            <person name="Gonzalez G."/>
            <person name="Spohn M."/>
            <person name="Dobner T."/>
            <person name="Kajon A.E."/>
        </authorList>
    </citation>
    <scope>NUCLEOTIDE SEQUENCE</scope>
    <source>
        <strain evidence="1">AUS96</strain>
    </source>
</reference>
<keyword evidence="2" id="KW-1185">Reference proteome</keyword>
<dbReference type="Proteomes" id="UP000502787">
    <property type="component" value="Segment"/>
</dbReference>
<evidence type="ECO:0000313" key="1">
    <source>
        <dbReference type="EMBL" id="QIZ64146.1"/>
    </source>
</evidence>
<evidence type="ECO:0000313" key="2">
    <source>
        <dbReference type="Proteomes" id="UP000502787"/>
    </source>
</evidence>